<protein>
    <submittedName>
        <fullName evidence="2">Transposase</fullName>
    </submittedName>
</protein>
<organism evidence="2 3">
    <name type="scientific">Parabacteroides chartae</name>
    <dbReference type="NCBI Taxonomy" id="1037355"/>
    <lineage>
        <taxon>Bacteria</taxon>
        <taxon>Pseudomonadati</taxon>
        <taxon>Bacteroidota</taxon>
        <taxon>Bacteroidia</taxon>
        <taxon>Bacteroidales</taxon>
        <taxon>Tannerellaceae</taxon>
        <taxon>Parabacteroides</taxon>
    </lineage>
</organism>
<dbReference type="InterPro" id="IPR047951">
    <property type="entry name" value="Transpos_ISL3"/>
</dbReference>
<accession>A0A1T5EQH7</accession>
<dbReference type="InterPro" id="IPR002560">
    <property type="entry name" value="Transposase_DDE"/>
</dbReference>
<evidence type="ECO:0000313" key="2">
    <source>
        <dbReference type="EMBL" id="SKB85940.1"/>
    </source>
</evidence>
<proteinExistence type="predicted"/>
<reference evidence="3" key="1">
    <citation type="submission" date="2017-02" db="EMBL/GenBank/DDBJ databases">
        <authorList>
            <person name="Varghese N."/>
            <person name="Submissions S."/>
        </authorList>
    </citation>
    <scope>NUCLEOTIDE SEQUENCE [LARGE SCALE GENOMIC DNA]</scope>
    <source>
        <strain evidence="3">DSM 24967</strain>
    </source>
</reference>
<keyword evidence="3" id="KW-1185">Reference proteome</keyword>
<dbReference type="PANTHER" id="PTHR33498:SF1">
    <property type="entry name" value="TRANSPOSASE FOR INSERTION SEQUENCE ELEMENT IS1557"/>
    <property type="match status" value="1"/>
</dbReference>
<feature type="domain" description="Transposase IS204/IS1001/IS1096/IS1165 DDE" evidence="1">
    <location>
        <begin position="2"/>
        <end position="208"/>
    </location>
</feature>
<dbReference type="AlphaFoldDB" id="A0A1T5EQH7"/>
<evidence type="ECO:0000259" key="1">
    <source>
        <dbReference type="Pfam" id="PF01610"/>
    </source>
</evidence>
<sequence>MTLDMAANMNLIVKKCFPEAKRVTDRFHVQKLAYEAVQDIRIKHRWETLDEENTAYKEAKEKGIEYQSEVLENGDTRKQLLARSRYLLFKPEEKWTLSQWHRAHILFELYPDIKIAYELSYGLCKIYNRQISPNVARAKLAQWFNQVEEVGFDAFSTVKRTFEKHYNTIVNYFQSRSTNAAAESFNAKIKDFRRQFRGVTDIKFFLYRLCKIYA</sequence>
<gene>
    <name evidence="2" type="ORF">SAMN05660349_03092</name>
</gene>
<dbReference type="PANTHER" id="PTHR33498">
    <property type="entry name" value="TRANSPOSASE FOR INSERTION SEQUENCE ELEMENT IS1557"/>
    <property type="match status" value="1"/>
</dbReference>
<dbReference type="Proteomes" id="UP000190852">
    <property type="component" value="Unassembled WGS sequence"/>
</dbReference>
<name>A0A1T5EQH7_9BACT</name>
<dbReference type="Pfam" id="PF01610">
    <property type="entry name" value="DDE_Tnp_ISL3"/>
    <property type="match status" value="1"/>
</dbReference>
<dbReference type="EMBL" id="FUYQ01000029">
    <property type="protein sequence ID" value="SKB85940.1"/>
    <property type="molecule type" value="Genomic_DNA"/>
</dbReference>
<evidence type="ECO:0000313" key="3">
    <source>
        <dbReference type="Proteomes" id="UP000190852"/>
    </source>
</evidence>